<dbReference type="NCBIfam" id="TIGR03696">
    <property type="entry name" value="Rhs_assc_core"/>
    <property type="match status" value="1"/>
</dbReference>
<name>A0A1H9U3C9_9CORY</name>
<dbReference type="Gene3D" id="2.180.10.10">
    <property type="entry name" value="RHS repeat-associated core"/>
    <property type="match status" value="1"/>
</dbReference>
<dbReference type="EMBL" id="FOGQ01000007">
    <property type="protein sequence ID" value="SES03812.1"/>
    <property type="molecule type" value="Genomic_DNA"/>
</dbReference>
<dbReference type="STRING" id="1121357.SAMN05661109_01630"/>
<sequence length="260" mass="28813">MEQWARVVVSLTSSAIRAISRMEAETFFSCASAASKASSGVRSWRGTQSSPLLFTGQYFDEESGWAYNRFRYYHPQAGVYNAQDPLGASPRIASAQGYVDHAGYWVDPLGLKSCPTPGAGGDKDLVDPQTPKKSDAPEGKPHVPKPYNSGSDVVDHVTEKSIHGRPNSKGVFEVNSAEDVDEIWDTLRQGHEVKPRPQSGEIKIDYFELEDKTMVQYRSDSKSGGQTIDITLPEAREFTVNDNGRAEEFKKLKVHVQQQK</sequence>
<protein>
    <submittedName>
        <fullName evidence="2">RHS repeat-associated core domain-containing protein</fullName>
    </submittedName>
</protein>
<evidence type="ECO:0000313" key="2">
    <source>
        <dbReference type="EMBL" id="SES03812.1"/>
    </source>
</evidence>
<proteinExistence type="predicted"/>
<organism evidence="2 3">
    <name type="scientific">Corynebacterium cystitidis DSM 20524</name>
    <dbReference type="NCBI Taxonomy" id="1121357"/>
    <lineage>
        <taxon>Bacteria</taxon>
        <taxon>Bacillati</taxon>
        <taxon>Actinomycetota</taxon>
        <taxon>Actinomycetes</taxon>
        <taxon>Mycobacteriales</taxon>
        <taxon>Corynebacteriaceae</taxon>
        <taxon>Corynebacterium</taxon>
    </lineage>
</organism>
<evidence type="ECO:0000313" key="3">
    <source>
        <dbReference type="Proteomes" id="UP000198929"/>
    </source>
</evidence>
<feature type="region of interest" description="Disordered" evidence="1">
    <location>
        <begin position="116"/>
        <end position="152"/>
    </location>
</feature>
<evidence type="ECO:0000256" key="1">
    <source>
        <dbReference type="SAM" id="MobiDB-lite"/>
    </source>
</evidence>
<keyword evidence="3" id="KW-1185">Reference proteome</keyword>
<accession>A0A1H9U3C9</accession>
<dbReference type="AlphaFoldDB" id="A0A1H9U3C9"/>
<reference evidence="3" key="1">
    <citation type="submission" date="2016-10" db="EMBL/GenBank/DDBJ databases">
        <authorList>
            <person name="Varghese N."/>
            <person name="Submissions S."/>
        </authorList>
    </citation>
    <scope>NUCLEOTIDE SEQUENCE [LARGE SCALE GENOMIC DNA]</scope>
    <source>
        <strain evidence="3">DSM 20524</strain>
    </source>
</reference>
<dbReference type="Proteomes" id="UP000198929">
    <property type="component" value="Unassembled WGS sequence"/>
</dbReference>
<dbReference type="InterPro" id="IPR022385">
    <property type="entry name" value="Rhs_assc_core"/>
</dbReference>
<gene>
    <name evidence="2" type="ORF">SAMN05661109_01630</name>
</gene>
<feature type="compositionally biased region" description="Basic and acidic residues" evidence="1">
    <location>
        <begin position="121"/>
        <end position="141"/>
    </location>
</feature>